<feature type="transmembrane region" description="Helical" evidence="1">
    <location>
        <begin position="77"/>
        <end position="96"/>
    </location>
</feature>
<name>A0A6H1ZFJ1_9ZZZZ</name>
<keyword evidence="1" id="KW-0472">Membrane</keyword>
<dbReference type="AlphaFoldDB" id="A0A6H1ZFJ1"/>
<keyword evidence="1" id="KW-1133">Transmembrane helix</keyword>
<reference evidence="2" key="1">
    <citation type="submission" date="2020-03" db="EMBL/GenBank/DDBJ databases">
        <title>The deep terrestrial virosphere.</title>
        <authorList>
            <person name="Holmfeldt K."/>
            <person name="Nilsson E."/>
            <person name="Simone D."/>
            <person name="Lopez-Fernandez M."/>
            <person name="Wu X."/>
            <person name="de Brujin I."/>
            <person name="Lundin D."/>
            <person name="Andersson A."/>
            <person name="Bertilsson S."/>
            <person name="Dopson M."/>
        </authorList>
    </citation>
    <scope>NUCLEOTIDE SEQUENCE</scope>
    <source>
        <strain evidence="2">TM448A00336</strain>
        <strain evidence="3">TM448B01973</strain>
    </source>
</reference>
<evidence type="ECO:0000256" key="1">
    <source>
        <dbReference type="SAM" id="Phobius"/>
    </source>
</evidence>
<keyword evidence="1" id="KW-0812">Transmembrane</keyword>
<gene>
    <name evidence="2" type="ORF">TM448A00336_0040</name>
    <name evidence="3" type="ORF">TM448B01973_0009</name>
</gene>
<sequence length="98" mass="10528">MGEDGFVTKAECRARHKGDDVRLASIELSLTEVAGDMKHTTGKVAKIAVDVAEMRGVDMGRREVSGEFRSISNLRAGWWKVVVAASAVAATVILALTR</sequence>
<dbReference type="EMBL" id="MT144856">
    <property type="protein sequence ID" value="QJI00498.1"/>
    <property type="molecule type" value="Genomic_DNA"/>
</dbReference>
<dbReference type="EMBL" id="MT144004">
    <property type="protein sequence ID" value="QJA46191.1"/>
    <property type="molecule type" value="Genomic_DNA"/>
</dbReference>
<proteinExistence type="predicted"/>
<evidence type="ECO:0000313" key="3">
    <source>
        <dbReference type="EMBL" id="QJI00498.1"/>
    </source>
</evidence>
<organism evidence="2">
    <name type="scientific">viral metagenome</name>
    <dbReference type="NCBI Taxonomy" id="1070528"/>
    <lineage>
        <taxon>unclassified sequences</taxon>
        <taxon>metagenomes</taxon>
        <taxon>organismal metagenomes</taxon>
    </lineage>
</organism>
<protein>
    <submittedName>
        <fullName evidence="2">Uncharacterized protein</fullName>
    </submittedName>
</protein>
<accession>A0A6H1ZFJ1</accession>
<evidence type="ECO:0000313" key="2">
    <source>
        <dbReference type="EMBL" id="QJA46191.1"/>
    </source>
</evidence>